<dbReference type="OrthoDB" id="8609086at2"/>
<reference evidence="2 3" key="1">
    <citation type="submission" date="2018-12" db="EMBL/GenBank/DDBJ databases">
        <title>Genome sequencing of Eikenella corrodens KCOM 3110 (= JS217).</title>
        <authorList>
            <person name="Koo J.-K."/>
            <person name="Park S.-N."/>
            <person name="Lim Y.K."/>
        </authorList>
    </citation>
    <scope>NUCLEOTIDE SEQUENCE [LARGE SCALE GENOMIC DNA]</scope>
    <source>
        <strain evidence="2 3">KCOM 3110</strain>
    </source>
</reference>
<organism evidence="2 3">
    <name type="scientific">Eikenella corrodens</name>
    <dbReference type="NCBI Taxonomy" id="539"/>
    <lineage>
        <taxon>Bacteria</taxon>
        <taxon>Pseudomonadati</taxon>
        <taxon>Pseudomonadota</taxon>
        <taxon>Betaproteobacteria</taxon>
        <taxon>Neisseriales</taxon>
        <taxon>Neisseriaceae</taxon>
        <taxon>Eikenella</taxon>
    </lineage>
</organism>
<name>A0A3S9SL61_EIKCO</name>
<evidence type="ECO:0000313" key="3">
    <source>
        <dbReference type="Proteomes" id="UP000282435"/>
    </source>
</evidence>
<feature type="signal peptide" evidence="1">
    <location>
        <begin position="1"/>
        <end position="19"/>
    </location>
</feature>
<accession>A0A3S9SL61</accession>
<proteinExistence type="predicted"/>
<dbReference type="AlphaFoldDB" id="A0A3S9SL61"/>
<feature type="chain" id="PRO_5019321185" evidence="1">
    <location>
        <begin position="20"/>
        <end position="270"/>
    </location>
</feature>
<dbReference type="RefSeq" id="WP_126983756.1">
    <property type="nucleotide sequence ID" value="NZ_CP034670.1"/>
</dbReference>
<keyword evidence="1" id="KW-0732">Signal</keyword>
<evidence type="ECO:0000256" key="1">
    <source>
        <dbReference type="SAM" id="SignalP"/>
    </source>
</evidence>
<dbReference type="EMBL" id="CP034670">
    <property type="protein sequence ID" value="AZR60285.1"/>
    <property type="molecule type" value="Genomic_DNA"/>
</dbReference>
<protein>
    <submittedName>
        <fullName evidence="2">Uncharacterized protein</fullName>
    </submittedName>
</protein>
<evidence type="ECO:0000313" key="2">
    <source>
        <dbReference type="EMBL" id="AZR60285.1"/>
    </source>
</evidence>
<dbReference type="Proteomes" id="UP000282435">
    <property type="component" value="Chromosome"/>
</dbReference>
<sequence>MQKLALITLAVLTAAPVLAEPAEEWLPEAQKINRQIMQEKDPKAREIQVFQDKLAQNQNKGHSIRLESGKAYTFFADCDRQCTDIDIKLTDSNDKTIKEDKDDNDSPVIHSAITTGGSYTLNIRMNKCEAATGCSYSIQAFEYSPWLPQAQEARRKAMQNHDPRSRQVRLFSGRAAREQEQSHQVQLTAGKYYSFFADCDYACNDIDLALKSADGQVIKEDSEEDDYPMFGWRANRTGSYTLTVIMPKCSTEQCEYSSQVFMGTKPVFDR</sequence>
<gene>
    <name evidence="2" type="ORF">ELB75_09815</name>
</gene>